<protein>
    <recommendedName>
        <fullName evidence="1">P68 RBP/TagC-like beta-propeller domain-containing protein</fullName>
    </recommendedName>
</protein>
<feature type="domain" description="P68 RBP/TagC-like beta-propeller" evidence="1">
    <location>
        <begin position="72"/>
        <end position="328"/>
    </location>
</feature>
<dbReference type="RefSeq" id="WP_245974067.1">
    <property type="nucleotide sequence ID" value="NZ_QTTT01000001.1"/>
</dbReference>
<evidence type="ECO:0000313" key="2">
    <source>
        <dbReference type="EMBL" id="REE95831.1"/>
    </source>
</evidence>
<accession>A0A3D9SVY8</accession>
<dbReference type="Proteomes" id="UP000256661">
    <property type="component" value="Unassembled WGS sequence"/>
</dbReference>
<reference evidence="2 3" key="1">
    <citation type="submission" date="2018-08" db="EMBL/GenBank/DDBJ databases">
        <title>Sequencing the genomes of 1000 actinobacteria strains.</title>
        <authorList>
            <person name="Klenk H.-P."/>
        </authorList>
    </citation>
    <scope>NUCLEOTIDE SEQUENCE [LARGE SCALE GENOMIC DNA]</scope>
    <source>
        <strain evidence="2 3">DSM 43927</strain>
    </source>
</reference>
<dbReference type="Pfam" id="PF21311">
    <property type="entry name" value="Phage_RBD_prop"/>
    <property type="match status" value="1"/>
</dbReference>
<evidence type="ECO:0000313" key="3">
    <source>
        <dbReference type="Proteomes" id="UP000256661"/>
    </source>
</evidence>
<name>A0A3D9SVY8_9ACTN</name>
<evidence type="ECO:0000259" key="1">
    <source>
        <dbReference type="Pfam" id="PF21311"/>
    </source>
</evidence>
<sequence length="336" mass="36777">MQTTAGYPGGVRRAAPVAAAVLILGGFTAGASGVPGEARSRPAARLPDSQRFDLTEPSHELFRHRRLRDGTVMQSFGFDLRNRRLFAAQVARGPFSDHRGDLTINRLDHAGRLKGHMRLRGFGHGVAIGVEPSGSATYLWVEVDPHPASDSARGTRLARFKYVDGATLENDSPALAKHRPIPGITGVTATIDPVNNRLAMRYKKGNWRVAVYNLADVKARRYDRRLADVALPSQGGETFQGYALYGRYLYTFHGNEYGEENPPPGNARLSTIDLNTGRRVAGPTLTKAGRSLTHREPEGLAVYRTGRGEVRLFLGIASGRVGHRRANLFYKDAPAR</sequence>
<dbReference type="InterPro" id="IPR048799">
    <property type="entry name" value="P68_RBP_TagC-like_beta-prop"/>
</dbReference>
<proteinExistence type="predicted"/>
<comment type="caution">
    <text evidence="2">The sequence shown here is derived from an EMBL/GenBank/DDBJ whole genome shotgun (WGS) entry which is preliminary data.</text>
</comment>
<organism evidence="2 3">
    <name type="scientific">Thermomonospora umbrina</name>
    <dbReference type="NCBI Taxonomy" id="111806"/>
    <lineage>
        <taxon>Bacteria</taxon>
        <taxon>Bacillati</taxon>
        <taxon>Actinomycetota</taxon>
        <taxon>Actinomycetes</taxon>
        <taxon>Streptosporangiales</taxon>
        <taxon>Thermomonosporaceae</taxon>
        <taxon>Thermomonospora</taxon>
    </lineage>
</organism>
<dbReference type="EMBL" id="QTTT01000001">
    <property type="protein sequence ID" value="REE95831.1"/>
    <property type="molecule type" value="Genomic_DNA"/>
</dbReference>
<keyword evidence="3" id="KW-1185">Reference proteome</keyword>
<dbReference type="AlphaFoldDB" id="A0A3D9SVY8"/>
<gene>
    <name evidence="2" type="ORF">DFJ69_1244</name>
</gene>